<keyword evidence="1" id="KW-0479">Metal-binding</keyword>
<feature type="domain" description="E3 ubiquitin-protein ligase UBR4-like" evidence="4">
    <location>
        <begin position="913"/>
        <end position="1040"/>
    </location>
</feature>
<dbReference type="PROSITE" id="PS52043">
    <property type="entry name" value="UBR4_E3"/>
    <property type="match status" value="1"/>
</dbReference>
<name>A0AA35X352_GEOBA</name>
<accession>A0AA35X352</accession>
<feature type="domain" description="E3 ubiquitin ligase UBR4 C-terminal" evidence="3">
    <location>
        <begin position="1624"/>
        <end position="1945"/>
    </location>
</feature>
<reference evidence="5" key="1">
    <citation type="submission" date="2023-03" db="EMBL/GenBank/DDBJ databases">
        <authorList>
            <person name="Steffen K."/>
            <person name="Cardenas P."/>
        </authorList>
    </citation>
    <scope>NUCLEOTIDE SEQUENCE</scope>
</reference>
<evidence type="ECO:0000313" key="5">
    <source>
        <dbReference type="EMBL" id="CAI8043613.1"/>
    </source>
</evidence>
<dbReference type="InterPro" id="IPR056530">
    <property type="entry name" value="UBR4-like_dom"/>
</dbReference>
<gene>
    <name evidence="5" type="ORF">GBAR_LOCUS24183</name>
</gene>
<comment type="caution">
    <text evidence="5">The sequence shown here is derived from an EMBL/GenBank/DDBJ whole genome shotgun (WGS) entry which is preliminary data.</text>
</comment>
<evidence type="ECO:0000256" key="1">
    <source>
        <dbReference type="PROSITE-ProRule" id="PRU01388"/>
    </source>
</evidence>
<keyword evidence="1" id="KW-0862">Zinc</keyword>
<dbReference type="Pfam" id="PF24079">
    <property type="entry name" value="UBR4"/>
    <property type="match status" value="1"/>
</dbReference>
<dbReference type="PANTHER" id="PTHR21725:SF1">
    <property type="entry name" value="E3 UBIQUITIN-PROTEIN LIGASE UBR4"/>
    <property type="match status" value="1"/>
</dbReference>
<keyword evidence="1" id="KW-0863">Zinc-finger</keyword>
<feature type="region of interest" description="Disordered" evidence="2">
    <location>
        <begin position="1974"/>
        <end position="1993"/>
    </location>
</feature>
<feature type="region of interest" description="UBR4 E3 catalytic module" evidence="1">
    <location>
        <begin position="1954"/>
        <end position="2422"/>
    </location>
</feature>
<dbReference type="InterPro" id="IPR016024">
    <property type="entry name" value="ARM-type_fold"/>
</dbReference>
<evidence type="ECO:0000313" key="6">
    <source>
        <dbReference type="Proteomes" id="UP001174909"/>
    </source>
</evidence>
<protein>
    <submittedName>
        <fullName evidence="5">E3 ubiquitin-protein ligase UBR4</fullName>
    </submittedName>
</protein>
<dbReference type="InterPro" id="IPR025704">
    <property type="entry name" value="E3_Ub_ligase_UBR4_C"/>
</dbReference>
<feature type="compositionally biased region" description="Basic and acidic residues" evidence="2">
    <location>
        <begin position="170"/>
        <end position="186"/>
    </location>
</feature>
<sequence length="2425" mass="270331">MEVMHAEGGAPPPPVPVGLENLLANHAAALQQIASNPEQFLVGLQGVPDEETMMNLAIALSLQEEAGGSPEANQALQAALQGLAIPVAALEAGLGRGGGPGAGGQGGRERRGGGGWEEEDEQDRAVSQGEEEDERGGDEEEGEGGGGEGEEGFGEMPQVVSFDVQGVSSHRREGEEEGDGDGRSRSNSEGSSLYENVMREATATPSEVRAPSPRAVQRMACKDPRSAAMATGSTSTASREPSSETEMVNYSSGVEDDPGMDDLSGVDESDRTLTETLSQMESPSGAAVRGEEVEGGGGEEPTDSPARLAELRKKVLTCMLEQLYLVEVAGGMRSICFMKLILFIAENLECNKEDCESLVHMLKTFLKQLMLSREDVSEMVERTPQNEVLLLYLRFFNILMSRKKIKHEEGKPSYASKMLWFATARTLLTDPHLLPFCRRCLIVVMDKKQCLEVSEEPTPLVGAVLHPKFNPPLTDLSPFFQRHYVKGTTDIFIAYGRLLSEITLVLPNQLRKMSEVTKHLQTPDLGTRWIDTLCDLLLLLCGSKDSYRLTRDVHALHSFMRNIREICHSRGFNPDRNLTGIPLNLSYKSTLSLIEHLKACDEVACTRTSNWQTFCLEDKTTLPFLFQTLFLLDEGKSLSPQDQTRVVELLWRMWGDMPTYGLKASQFVDLLGYCTISTPHIMEKETLCQSYVERAIALLRTQNKMVASHPNSHIYSQLLSVVDFDGYYLENKPCLVCNDPEVPYSLMKLYQMKAEVRYSPSMILCKLTGSFTLSQVTLTISDIKRSKMVKTVNVYYSNRTMQNIIELKNKRSLWLKARSQTLLPGQNEVKIDFPLPIIACNIVIEFAEFYENIQGGSEVLQCPRCQAAVSAHPGVCSTCGENVYQCHKCRAINYDEKDPFLCNSCGFSKYAKFELVVEARTCSAVDPIENEEDRQKTTAHISQLLEQADRMYKMLVTRRNELDSLLTSLASGMHISTPVRTYSTPSLSSPSSSETSGVHRGIQQVAQRYCVECKSTYLDLSKVVQGVLASRKELVKYDQKKAELGAVPSEPSTPAVLSTPLGSDELPPFPGAHIHQSHCFGCSSAATEHCITLLKAFAHRLQTRRQLVARNVIRELVDFNLRNGGPQMQQKIRELLCIVTRDDAAATAELNKYVFDRVLQHMTQNRTTPTLVRTCTRHSATFRLMSHDVVSMYGCDGSMYHVMTNVFLFYATLFHGPIHSCVLRFLQASMVRPEILLLTTSLRMEDSCWEQRLKTVVRLFRRSQNHPSPAVTAAVTMPCLKIIQSLIDPKEPTTTKNKGKTVAEISSVGRGGDRLRVKAGEWLGGKSTFETWREKAQQKDVSAMEAAELHRHRLAEKYATIWRSKTQRAPKVPSTLKQVSWLRSMLFNSSSQSARQATANILSSLACGETRQRQVLDLLCSFLDEVTEAGEHAQEFLELLRKLTDCGESSSKWKAYLAMRGVLPKIGTLIGKEIAHLLELEETSLSSDLSQGYALKMLTSLLQSFLSVGRIKQHFKGRLVGMVLDGYLSLRRLVIQRTKRVDETQELLLSMLEDLTSGGEEEREAFMALCVHSLNKLKKNDLVTPVFIFERLCNIIRPEVKDVQEFYLSLEKDPQQEEFLQGRMQGNPYPSSTAGLGPLMRDVKNKICTDCELVALLEDDTGMELLVCNKIVSLDLPVKDVFKKIWCAHSNHGDCMRVVYRMRGLLGDATEDMVEKLDDGKDKNVDEEQEFKMAAVLSRCEGLDAVMWRLGCVRDFIQGHQLISAALKLLDCCIKLEVNRQYLLQPHLNTVNTLLAVFNLAVDYEDQHNTKLGADVCEHVLEVTEKILQEASSNRPVLTRSLSQPHISAKFVQSNPSVRDRLLQIIPFLTFGDVDNMNTLLDYFSPHLDFDQFDAQVSPETRTYFDCFCVVTNGIGSDPSGNKLKELIMEKGITSSIVNYLQTKYVGGFPGVAALSQSPLRLLRPPDAGRPLQAARRDPGGGHIGRGEGPPLGASLDEKHLGTLAENVLETMMENAECQREIKAVRKATREEKKRKAMALRKKELGALGMQLNEKGQVVAISQLLNELGSLEEETGLKCCICLEGYRSHPQKVLGVYTFSKKVTLDEFESKPRKTMGICTVSHFNVVHYDCHSSAVKLARGRDEWESAMLQNANTRCNGLMPIWGPNITDSSFASSLARHTSYLQESTSIFDPSFLILAHDIRLLLLRFAYEKSFSAESGGGGPQSNLHLVPYLMHIAIYVLNTTRAFQKEENSLATFLSAPLDKWVASSYELDGPLYAVVVSLFIQTLAQWKEHRLAFLRRLLILAHTRKSSSSLVKTFSNSEPVEYAVYKPVVVLFGLVDGLHHMLKAKVTVEGSDLPHAVLDYIRNNDVAILEGCDKMLSKYQEELLTAESFEEVCDVLGLLGEIDQPSAFLTELLASVSQK</sequence>
<feature type="domain" description="E3 ubiquitin ligase UBR4 C-terminal" evidence="3">
    <location>
        <begin position="1998"/>
        <end position="2403"/>
    </location>
</feature>
<dbReference type="GO" id="GO:0008270">
    <property type="term" value="F:zinc ion binding"/>
    <property type="evidence" value="ECO:0007669"/>
    <property type="project" value="UniProtKB-KW"/>
</dbReference>
<dbReference type="PANTHER" id="PTHR21725">
    <property type="entry name" value="E3 UBIQUITIN-PROTEIN LIGASE UBR4"/>
    <property type="match status" value="1"/>
</dbReference>
<feature type="region of interest" description="Disordered" evidence="2">
    <location>
        <begin position="96"/>
        <end position="306"/>
    </location>
</feature>
<feature type="compositionally biased region" description="Acidic residues" evidence="2">
    <location>
        <begin position="254"/>
        <end position="267"/>
    </location>
</feature>
<feature type="compositionally biased region" description="Acidic residues" evidence="2">
    <location>
        <begin position="129"/>
        <end position="153"/>
    </location>
</feature>
<organism evidence="5 6">
    <name type="scientific">Geodia barretti</name>
    <name type="common">Barrett's horny sponge</name>
    <dbReference type="NCBI Taxonomy" id="519541"/>
    <lineage>
        <taxon>Eukaryota</taxon>
        <taxon>Metazoa</taxon>
        <taxon>Porifera</taxon>
        <taxon>Demospongiae</taxon>
        <taxon>Heteroscleromorpha</taxon>
        <taxon>Tetractinellida</taxon>
        <taxon>Astrophorina</taxon>
        <taxon>Geodiidae</taxon>
        <taxon>Geodia</taxon>
    </lineage>
</organism>
<feature type="compositionally biased region" description="Gly residues" evidence="2">
    <location>
        <begin position="96"/>
        <end position="106"/>
    </location>
</feature>
<comment type="similarity">
    <text evidence="1">Belongs to the UBR4 family.</text>
</comment>
<feature type="compositionally biased region" description="Gly residues" evidence="2">
    <location>
        <begin position="1981"/>
        <end position="1990"/>
    </location>
</feature>
<evidence type="ECO:0000259" key="4">
    <source>
        <dbReference type="Pfam" id="PF24079"/>
    </source>
</evidence>
<feature type="compositionally biased region" description="Low complexity" evidence="2">
    <location>
        <begin position="226"/>
        <end position="238"/>
    </location>
</feature>
<dbReference type="Proteomes" id="UP001174909">
    <property type="component" value="Unassembled WGS sequence"/>
</dbReference>
<keyword evidence="6" id="KW-1185">Reference proteome</keyword>
<dbReference type="Pfam" id="PF13764">
    <property type="entry name" value="E3_UbLigase_R4"/>
    <property type="match status" value="2"/>
</dbReference>
<evidence type="ECO:0000259" key="3">
    <source>
        <dbReference type="Pfam" id="PF13764"/>
    </source>
</evidence>
<proteinExistence type="inferred from homology"/>
<dbReference type="InterPro" id="IPR045189">
    <property type="entry name" value="UBR4-like"/>
</dbReference>
<dbReference type="SUPFAM" id="SSF48371">
    <property type="entry name" value="ARM repeat"/>
    <property type="match status" value="1"/>
</dbReference>
<dbReference type="EMBL" id="CASHTH010003340">
    <property type="protein sequence ID" value="CAI8043613.1"/>
    <property type="molecule type" value="Genomic_DNA"/>
</dbReference>
<evidence type="ECO:0000256" key="2">
    <source>
        <dbReference type="SAM" id="MobiDB-lite"/>
    </source>
</evidence>